<organism evidence="1 2">
    <name type="scientific">Penstemon smallii</name>
    <dbReference type="NCBI Taxonomy" id="265156"/>
    <lineage>
        <taxon>Eukaryota</taxon>
        <taxon>Viridiplantae</taxon>
        <taxon>Streptophyta</taxon>
        <taxon>Embryophyta</taxon>
        <taxon>Tracheophyta</taxon>
        <taxon>Spermatophyta</taxon>
        <taxon>Magnoliopsida</taxon>
        <taxon>eudicotyledons</taxon>
        <taxon>Gunneridae</taxon>
        <taxon>Pentapetalae</taxon>
        <taxon>asterids</taxon>
        <taxon>lamiids</taxon>
        <taxon>Lamiales</taxon>
        <taxon>Plantaginaceae</taxon>
        <taxon>Cheloneae</taxon>
        <taxon>Penstemon</taxon>
    </lineage>
</organism>
<dbReference type="AlphaFoldDB" id="A0ABD3S7G5"/>
<evidence type="ECO:0000313" key="1">
    <source>
        <dbReference type="EMBL" id="KAL3820345.1"/>
    </source>
</evidence>
<dbReference type="Proteomes" id="UP001634393">
    <property type="component" value="Unassembled WGS sequence"/>
</dbReference>
<keyword evidence="2" id="KW-1185">Reference proteome</keyword>
<comment type="caution">
    <text evidence="1">The sequence shown here is derived from an EMBL/GenBank/DDBJ whole genome shotgun (WGS) entry which is preliminary data.</text>
</comment>
<sequence>MKLLPFRSNSALVDTKRTARHNKAWYVNPILQNLI</sequence>
<protein>
    <submittedName>
        <fullName evidence="1">Uncharacterized protein</fullName>
    </submittedName>
</protein>
<gene>
    <name evidence="1" type="ORF">ACJIZ3_006250</name>
</gene>
<accession>A0ABD3S7G5</accession>
<name>A0ABD3S7G5_9LAMI</name>
<proteinExistence type="predicted"/>
<reference evidence="1 2" key="1">
    <citation type="submission" date="2024-12" db="EMBL/GenBank/DDBJ databases">
        <title>The unique morphological basis and parallel evolutionary history of personate flowers in Penstemon.</title>
        <authorList>
            <person name="Depatie T.H."/>
            <person name="Wessinger C.A."/>
        </authorList>
    </citation>
    <scope>NUCLEOTIDE SEQUENCE [LARGE SCALE GENOMIC DNA]</scope>
    <source>
        <strain evidence="1">WTNN_2</strain>
        <tissue evidence="1">Leaf</tissue>
    </source>
</reference>
<evidence type="ECO:0000313" key="2">
    <source>
        <dbReference type="Proteomes" id="UP001634393"/>
    </source>
</evidence>
<dbReference type="EMBL" id="JBJXBP010000007">
    <property type="protein sequence ID" value="KAL3820345.1"/>
    <property type="molecule type" value="Genomic_DNA"/>
</dbReference>